<dbReference type="InterPro" id="IPR025285">
    <property type="entry name" value="DUF4145"/>
</dbReference>
<accession>A0ABS8F773</accession>
<name>A0ABS8F773_9FIRM</name>
<organism evidence="2 3">
    <name type="scientific">Faecalibacterium butyricigenerans</name>
    <dbReference type="NCBI Taxonomy" id="1851427"/>
    <lineage>
        <taxon>Bacteria</taxon>
        <taxon>Bacillati</taxon>
        <taxon>Bacillota</taxon>
        <taxon>Clostridia</taxon>
        <taxon>Eubacteriales</taxon>
        <taxon>Oscillospiraceae</taxon>
        <taxon>Faecalibacterium</taxon>
    </lineage>
</organism>
<sequence length="230" mass="26798">MVEVDFLKHTYTCPFCGREQVYWSSHSSEDVGYYSTWSNDNVPTVARDAEFKFYCFKCNNNACEKVTVIGKGRFTDTVISIVPQYVHKHYPSYIPQQIRNDYEEANMILDKSPKAAATLLRRCLQGMLHDFWNIHEKNLNAEITTLKNKVPTSQWNAIDGLRKIGNIGAHMEQDVDRIVEVDANEAQKLNRLIELLIEKWYIARHDEELLYAEICDISDEKQDQRKRGTE</sequence>
<dbReference type="Pfam" id="PF13643">
    <property type="entry name" value="DUF4145"/>
    <property type="match status" value="1"/>
</dbReference>
<proteinExistence type="predicted"/>
<comment type="caution">
    <text evidence="2">The sequence shown here is derived from an EMBL/GenBank/DDBJ whole genome shotgun (WGS) entry which is preliminary data.</text>
</comment>
<evidence type="ECO:0000313" key="2">
    <source>
        <dbReference type="EMBL" id="MCC2199085.1"/>
    </source>
</evidence>
<feature type="domain" description="DUF4145" evidence="1">
    <location>
        <begin position="104"/>
        <end position="186"/>
    </location>
</feature>
<evidence type="ECO:0000313" key="3">
    <source>
        <dbReference type="Proteomes" id="UP001430637"/>
    </source>
</evidence>
<evidence type="ECO:0000259" key="1">
    <source>
        <dbReference type="Pfam" id="PF13643"/>
    </source>
</evidence>
<dbReference type="RefSeq" id="WP_227620665.1">
    <property type="nucleotide sequence ID" value="NZ_JAJEQL010000008.1"/>
</dbReference>
<protein>
    <submittedName>
        <fullName evidence="2">DUF4145 domain-containing protein</fullName>
    </submittedName>
</protein>
<dbReference type="Proteomes" id="UP001430637">
    <property type="component" value="Unassembled WGS sequence"/>
</dbReference>
<dbReference type="EMBL" id="JAJEQL010000008">
    <property type="protein sequence ID" value="MCC2199085.1"/>
    <property type="molecule type" value="Genomic_DNA"/>
</dbReference>
<keyword evidence="3" id="KW-1185">Reference proteome</keyword>
<gene>
    <name evidence="2" type="ORF">LKD23_04835</name>
</gene>
<reference evidence="2" key="1">
    <citation type="submission" date="2021-10" db="EMBL/GenBank/DDBJ databases">
        <title>Anaerobic single-cell dispensing facilitates the cultivation of human gut bacteria.</title>
        <authorList>
            <person name="Afrizal A."/>
        </authorList>
    </citation>
    <scope>NUCLEOTIDE SEQUENCE</scope>
    <source>
        <strain evidence="2">CLA-AA-H233</strain>
    </source>
</reference>